<dbReference type="EMBL" id="JANJYJ010000562">
    <property type="protein sequence ID" value="KAK3173924.1"/>
    <property type="molecule type" value="Genomic_DNA"/>
</dbReference>
<dbReference type="Proteomes" id="UP001281410">
    <property type="component" value="Unassembled WGS sequence"/>
</dbReference>
<comment type="caution">
    <text evidence="2">The sequence shown here is derived from an EMBL/GenBank/DDBJ whole genome shotgun (WGS) entry which is preliminary data.</text>
</comment>
<dbReference type="GO" id="GO:0006508">
    <property type="term" value="P:proteolysis"/>
    <property type="evidence" value="ECO:0007669"/>
    <property type="project" value="InterPro"/>
</dbReference>
<name>A0AAD9Z9C8_9ROSI</name>
<dbReference type="Gene3D" id="3.90.70.10">
    <property type="entry name" value="Cysteine proteinases"/>
    <property type="match status" value="1"/>
</dbReference>
<dbReference type="Pfam" id="PF00112">
    <property type="entry name" value="Peptidase_C1"/>
    <property type="match status" value="1"/>
</dbReference>
<accession>A0AAD9Z9C8</accession>
<evidence type="ECO:0000313" key="2">
    <source>
        <dbReference type="EMBL" id="KAK3173924.1"/>
    </source>
</evidence>
<dbReference type="InterPro" id="IPR038765">
    <property type="entry name" value="Papain-like_cys_pep_sf"/>
</dbReference>
<dbReference type="GO" id="GO:0008234">
    <property type="term" value="F:cysteine-type peptidase activity"/>
    <property type="evidence" value="ECO:0007669"/>
    <property type="project" value="InterPro"/>
</dbReference>
<organism evidence="2 3">
    <name type="scientific">Dipteronia sinensis</name>
    <dbReference type="NCBI Taxonomy" id="43782"/>
    <lineage>
        <taxon>Eukaryota</taxon>
        <taxon>Viridiplantae</taxon>
        <taxon>Streptophyta</taxon>
        <taxon>Embryophyta</taxon>
        <taxon>Tracheophyta</taxon>
        <taxon>Spermatophyta</taxon>
        <taxon>Magnoliopsida</taxon>
        <taxon>eudicotyledons</taxon>
        <taxon>Gunneridae</taxon>
        <taxon>Pentapetalae</taxon>
        <taxon>rosids</taxon>
        <taxon>malvids</taxon>
        <taxon>Sapindales</taxon>
        <taxon>Sapindaceae</taxon>
        <taxon>Hippocastanoideae</taxon>
        <taxon>Acereae</taxon>
        <taxon>Dipteronia</taxon>
    </lineage>
</organism>
<protein>
    <recommendedName>
        <fullName evidence="1">Peptidase C1A papain C-terminal domain-containing protein</fullName>
    </recommendedName>
</protein>
<dbReference type="AlphaFoldDB" id="A0AAD9Z9C8"/>
<reference evidence="2" key="1">
    <citation type="journal article" date="2023" name="Plant J.">
        <title>Genome sequences and population genomics provide insights into the demographic history, inbreeding, and mutation load of two 'living fossil' tree species of Dipteronia.</title>
        <authorList>
            <person name="Feng Y."/>
            <person name="Comes H.P."/>
            <person name="Chen J."/>
            <person name="Zhu S."/>
            <person name="Lu R."/>
            <person name="Zhang X."/>
            <person name="Li P."/>
            <person name="Qiu J."/>
            <person name="Olsen K.M."/>
            <person name="Qiu Y."/>
        </authorList>
    </citation>
    <scope>NUCLEOTIDE SEQUENCE</scope>
    <source>
        <strain evidence="2">NBL</strain>
    </source>
</reference>
<gene>
    <name evidence="2" type="ORF">Dsin_033096</name>
</gene>
<proteinExistence type="predicted"/>
<sequence length="102" mass="11019">MGCLPSYSPLAPLATLDEGPNRLGCCCSFSDVAAIERALEIKNDNAFQYIIKNKAVTAESSYPYEGSDGTCNQQKATDTAAQITSYKDVTSNNEHELKIAVH</sequence>
<dbReference type="InterPro" id="IPR000668">
    <property type="entry name" value="Peptidase_C1A_C"/>
</dbReference>
<dbReference type="SUPFAM" id="SSF54001">
    <property type="entry name" value="Cysteine proteinases"/>
    <property type="match status" value="1"/>
</dbReference>
<evidence type="ECO:0000259" key="1">
    <source>
        <dbReference type="Pfam" id="PF00112"/>
    </source>
</evidence>
<keyword evidence="3" id="KW-1185">Reference proteome</keyword>
<evidence type="ECO:0000313" key="3">
    <source>
        <dbReference type="Proteomes" id="UP001281410"/>
    </source>
</evidence>
<feature type="domain" description="Peptidase C1A papain C-terminal" evidence="1">
    <location>
        <begin position="44"/>
        <end position="101"/>
    </location>
</feature>